<comment type="caution">
    <text evidence="2">The sequence shown here is derived from an EMBL/GenBank/DDBJ whole genome shotgun (WGS) entry which is preliminary data.</text>
</comment>
<protein>
    <submittedName>
        <fullName evidence="2">Uncharacterized protein</fullName>
    </submittedName>
</protein>
<evidence type="ECO:0000256" key="1">
    <source>
        <dbReference type="SAM" id="MobiDB-lite"/>
    </source>
</evidence>
<proteinExistence type="predicted"/>
<evidence type="ECO:0000313" key="2">
    <source>
        <dbReference type="EMBL" id="KAF0034386.1"/>
    </source>
</evidence>
<gene>
    <name evidence="2" type="ORF">F2P81_012144</name>
</gene>
<dbReference type="EMBL" id="VEVO01000011">
    <property type="protein sequence ID" value="KAF0034386.1"/>
    <property type="molecule type" value="Genomic_DNA"/>
</dbReference>
<sequence length="256" mass="29475">MNFPRCKKRKRLHSCCFMMLRSTNENRRENGAIDASVLHLYQAKTKAVELPRQISSPLYFDVSDSAELRNLLVRPHVDRGRSSGVTQHRRRSSKGKTESKTRTGKEEGEETTAAARQRQQQRRQLAERDDGRRRRGSRGEVVIGCTLLTGNSKTSNSSRHHDGGILARPVREDYHRTIFMIMNSSCELVKKTEESSELGTKLQLEQVTGFYSTKLRIDKRRLRNLDLMDQSSRTRGKVESHLLLHNKRSHIPCFDS</sequence>
<accession>A0A6A4SGV8</accession>
<reference evidence="2 3" key="1">
    <citation type="submission" date="2019-06" db="EMBL/GenBank/DDBJ databases">
        <title>Draft genomes of female and male turbot (Scophthalmus maximus).</title>
        <authorList>
            <person name="Xu H."/>
            <person name="Xu X.-W."/>
            <person name="Shao C."/>
            <person name="Chen S."/>
        </authorList>
    </citation>
    <scope>NUCLEOTIDE SEQUENCE [LARGE SCALE GENOMIC DNA]</scope>
    <source>
        <strain evidence="2">Ysfricsl-2016a</strain>
        <tissue evidence="2">Blood</tissue>
    </source>
</reference>
<feature type="compositionally biased region" description="Basic and acidic residues" evidence="1">
    <location>
        <begin position="95"/>
        <end position="106"/>
    </location>
</feature>
<evidence type="ECO:0000313" key="3">
    <source>
        <dbReference type="Proteomes" id="UP000438429"/>
    </source>
</evidence>
<feature type="region of interest" description="Disordered" evidence="1">
    <location>
        <begin position="78"/>
        <end position="138"/>
    </location>
</feature>
<name>A0A6A4SGV8_SCOMX</name>
<dbReference type="AlphaFoldDB" id="A0A6A4SGV8"/>
<organism evidence="2 3">
    <name type="scientific">Scophthalmus maximus</name>
    <name type="common">Turbot</name>
    <name type="synonym">Psetta maxima</name>
    <dbReference type="NCBI Taxonomy" id="52904"/>
    <lineage>
        <taxon>Eukaryota</taxon>
        <taxon>Metazoa</taxon>
        <taxon>Chordata</taxon>
        <taxon>Craniata</taxon>
        <taxon>Vertebrata</taxon>
        <taxon>Euteleostomi</taxon>
        <taxon>Actinopterygii</taxon>
        <taxon>Neopterygii</taxon>
        <taxon>Teleostei</taxon>
        <taxon>Neoteleostei</taxon>
        <taxon>Acanthomorphata</taxon>
        <taxon>Carangaria</taxon>
        <taxon>Pleuronectiformes</taxon>
        <taxon>Pleuronectoidei</taxon>
        <taxon>Scophthalmidae</taxon>
        <taxon>Scophthalmus</taxon>
    </lineage>
</organism>
<dbReference type="Proteomes" id="UP000438429">
    <property type="component" value="Unassembled WGS sequence"/>
</dbReference>